<sequence>MQEATTDAKFESLREFISSVFVGCNPVDSLHHLICSMLLCHVCPTSVPDAPSQAAQVCEGLKHKQASQYQDIGIYPDSQISSCPPTSSVLGLILAAQRLNLYTIEQINLFNEVLKSKLSLPTGSELRNGQTSSGNGSIKSGKCFNKTEGIETVAGYVKNFLISKCFCDCSLMFAIKRINQPNTQVTEYLKKRFENSQKFASCDV</sequence>
<protein>
    <recommendedName>
        <fullName evidence="1">Inositol-pentakisphosphate 2-kinase</fullName>
        <ecNumber evidence="1">2.7.1.158</ecNumber>
    </recommendedName>
</protein>
<keyword evidence="1" id="KW-0547">Nucleotide-binding</keyword>
<keyword evidence="1" id="KW-0418">Kinase</keyword>
<dbReference type="GeneTree" id="ENSGT00660000096769"/>
<dbReference type="EC" id="2.7.1.158" evidence="1"/>
<dbReference type="Ensembl" id="ENSCINT00000036769.1">
    <property type="protein sequence ID" value="ENSCINP00000036459.1"/>
    <property type="gene ID" value="ENSCING00000022414.1"/>
</dbReference>
<reference evidence="2" key="3">
    <citation type="submission" date="2025-08" db="UniProtKB">
        <authorList>
            <consortium name="Ensembl"/>
        </authorList>
    </citation>
    <scope>IDENTIFICATION</scope>
</reference>
<keyword evidence="1" id="KW-0067">ATP-binding</keyword>
<name>H2Y3H4_CIOIN</name>
<dbReference type="InterPro" id="IPR009286">
    <property type="entry name" value="Ins_P5_2-kin"/>
</dbReference>
<keyword evidence="3" id="KW-1185">Reference proteome</keyword>
<dbReference type="Proteomes" id="UP000008144">
    <property type="component" value="Chromosome 6"/>
</dbReference>
<keyword evidence="1" id="KW-0808">Transferase</keyword>
<reference evidence="2" key="2">
    <citation type="journal article" date="2008" name="Genome Biol.">
        <title>Improved genome assembly and evidence-based global gene model set for the chordate Ciona intestinalis: new insight into intron and operon populations.</title>
        <authorList>
            <person name="Satou Y."/>
            <person name="Mineta K."/>
            <person name="Ogasawara M."/>
            <person name="Sasakura Y."/>
            <person name="Shoguchi E."/>
            <person name="Ueno K."/>
            <person name="Yamada L."/>
            <person name="Matsumoto J."/>
            <person name="Wasserscheid J."/>
            <person name="Dewar K."/>
            <person name="Wiley G.B."/>
            <person name="Macmil S.L."/>
            <person name="Roe B.A."/>
            <person name="Zeller R.W."/>
            <person name="Hastings K.E."/>
            <person name="Lemaire P."/>
            <person name="Lindquist E."/>
            <person name="Endo T."/>
            <person name="Hotta K."/>
            <person name="Inaba K."/>
        </authorList>
    </citation>
    <scope>NUCLEOTIDE SEQUENCE [LARGE SCALE GENOMIC DNA]</scope>
    <source>
        <strain evidence="2">wild type</strain>
    </source>
</reference>
<proteinExistence type="predicted"/>
<evidence type="ECO:0000313" key="2">
    <source>
        <dbReference type="Ensembl" id="ENSCINP00000036459.1"/>
    </source>
</evidence>
<dbReference type="HOGENOM" id="CLU_1345867_0_0_1"/>
<dbReference type="STRING" id="7719.ENSCINP00000036459"/>
<dbReference type="EMBL" id="EAAA01002308">
    <property type="status" value="NOT_ANNOTATED_CDS"/>
    <property type="molecule type" value="Genomic_DNA"/>
</dbReference>
<evidence type="ECO:0000313" key="3">
    <source>
        <dbReference type="Proteomes" id="UP000008144"/>
    </source>
</evidence>
<dbReference type="AlphaFoldDB" id="H2Y3H4"/>
<comment type="catalytic activity">
    <reaction evidence="1">
        <text>1D-myo-inositol 1,3,4,5,6-pentakisphosphate + ATP = 1D-myo-inositol hexakisphosphate + ADP + H(+)</text>
        <dbReference type="Rhea" id="RHEA:20313"/>
        <dbReference type="ChEBI" id="CHEBI:15378"/>
        <dbReference type="ChEBI" id="CHEBI:30616"/>
        <dbReference type="ChEBI" id="CHEBI:57733"/>
        <dbReference type="ChEBI" id="CHEBI:58130"/>
        <dbReference type="ChEBI" id="CHEBI:456216"/>
        <dbReference type="EC" id="2.7.1.158"/>
    </reaction>
</comment>
<dbReference type="GO" id="GO:0035299">
    <property type="term" value="F:inositol-1,3,4,5,6-pentakisphosphate 2-kinase activity"/>
    <property type="evidence" value="ECO:0007669"/>
    <property type="project" value="UniProtKB-EC"/>
</dbReference>
<reference evidence="2" key="4">
    <citation type="submission" date="2025-09" db="UniProtKB">
        <authorList>
            <consortium name="Ensembl"/>
        </authorList>
    </citation>
    <scope>IDENTIFICATION</scope>
</reference>
<reference evidence="3" key="1">
    <citation type="journal article" date="2002" name="Science">
        <title>The draft genome of Ciona intestinalis: insights into chordate and vertebrate origins.</title>
        <authorList>
            <person name="Dehal P."/>
            <person name="Satou Y."/>
            <person name="Campbell R.K."/>
            <person name="Chapman J."/>
            <person name="Degnan B."/>
            <person name="De Tomaso A."/>
            <person name="Davidson B."/>
            <person name="Di Gregorio A."/>
            <person name="Gelpke M."/>
            <person name="Goodstein D.M."/>
            <person name="Harafuji N."/>
            <person name="Hastings K.E."/>
            <person name="Ho I."/>
            <person name="Hotta K."/>
            <person name="Huang W."/>
            <person name="Kawashima T."/>
            <person name="Lemaire P."/>
            <person name="Martinez D."/>
            <person name="Meinertzhagen I.A."/>
            <person name="Necula S."/>
            <person name="Nonaka M."/>
            <person name="Putnam N."/>
            <person name="Rash S."/>
            <person name="Saiga H."/>
            <person name="Satake M."/>
            <person name="Terry A."/>
            <person name="Yamada L."/>
            <person name="Wang H.G."/>
            <person name="Awazu S."/>
            <person name="Azumi K."/>
            <person name="Boore J."/>
            <person name="Branno M."/>
            <person name="Chin-Bow S."/>
            <person name="DeSantis R."/>
            <person name="Doyle S."/>
            <person name="Francino P."/>
            <person name="Keys D.N."/>
            <person name="Haga S."/>
            <person name="Hayashi H."/>
            <person name="Hino K."/>
            <person name="Imai K.S."/>
            <person name="Inaba K."/>
            <person name="Kano S."/>
            <person name="Kobayashi K."/>
            <person name="Kobayashi M."/>
            <person name="Lee B.I."/>
            <person name="Makabe K.W."/>
            <person name="Manohar C."/>
            <person name="Matassi G."/>
            <person name="Medina M."/>
            <person name="Mochizuki Y."/>
            <person name="Mount S."/>
            <person name="Morishita T."/>
            <person name="Miura S."/>
            <person name="Nakayama A."/>
            <person name="Nishizaka S."/>
            <person name="Nomoto H."/>
            <person name="Ohta F."/>
            <person name="Oishi K."/>
            <person name="Rigoutsos I."/>
            <person name="Sano M."/>
            <person name="Sasaki A."/>
            <person name="Sasakura Y."/>
            <person name="Shoguchi E."/>
            <person name="Shin-i T."/>
            <person name="Spagnuolo A."/>
            <person name="Stainier D."/>
            <person name="Suzuki M.M."/>
            <person name="Tassy O."/>
            <person name="Takatori N."/>
            <person name="Tokuoka M."/>
            <person name="Yagi K."/>
            <person name="Yoshizaki F."/>
            <person name="Wada S."/>
            <person name="Zhang C."/>
            <person name="Hyatt P.D."/>
            <person name="Larimer F."/>
            <person name="Detter C."/>
            <person name="Doggett N."/>
            <person name="Glavina T."/>
            <person name="Hawkins T."/>
            <person name="Richardson P."/>
            <person name="Lucas S."/>
            <person name="Kohara Y."/>
            <person name="Levine M."/>
            <person name="Satoh N."/>
            <person name="Rokhsar D.S."/>
        </authorList>
    </citation>
    <scope>NUCLEOTIDE SEQUENCE [LARGE SCALE GENOMIC DNA]</scope>
</reference>
<dbReference type="GO" id="GO:0005524">
    <property type="term" value="F:ATP binding"/>
    <property type="evidence" value="ECO:0007669"/>
    <property type="project" value="UniProtKB-KW"/>
</dbReference>
<dbReference type="InParanoid" id="H2Y3H4"/>
<evidence type="ECO:0000256" key="1">
    <source>
        <dbReference type="RuleBase" id="RU364126"/>
    </source>
</evidence>
<dbReference type="Pfam" id="PF06090">
    <property type="entry name" value="Ins_P5_2-kin"/>
    <property type="match status" value="1"/>
</dbReference>
<comment type="domain">
    <text evidence="1">The EXKPK motif is conserved in inositol-pentakisphosphate 2-kinases of both family 1 and 2.</text>
</comment>
<organism evidence="2 3">
    <name type="scientific">Ciona intestinalis</name>
    <name type="common">Transparent sea squirt</name>
    <name type="synonym">Ascidia intestinalis</name>
    <dbReference type="NCBI Taxonomy" id="7719"/>
    <lineage>
        <taxon>Eukaryota</taxon>
        <taxon>Metazoa</taxon>
        <taxon>Chordata</taxon>
        <taxon>Tunicata</taxon>
        <taxon>Ascidiacea</taxon>
        <taxon>Phlebobranchia</taxon>
        <taxon>Cionidae</taxon>
        <taxon>Ciona</taxon>
    </lineage>
</organism>
<comment type="function">
    <text evidence="1">Phosphorylates Ins(1,3,4,5,6)P5 at position 2 to form Ins(1,2,3,4,5,6)P6 (InsP6 or phytate).</text>
</comment>
<accession>H2Y3H4</accession>